<name>A0A7X5HWL4_9FIRM</name>
<keyword evidence="3" id="KW-1185">Reference proteome</keyword>
<sequence length="155" mass="17733">MGKYTVNHTCGHTVEVQLFGPIKERERKMEWMQSTICSDCYRKQEAEAAKAKAENSGLPELQGSEKQIAWALKLRQEQIKIAEDTLHGLRWYASGAYKLTEEEITANLRSKGVAEAEIKARLAAVASEKEKYERQLALIEQMKVETSAKWFIENR</sequence>
<feature type="coiled-coil region" evidence="1">
    <location>
        <begin position="115"/>
        <end position="149"/>
    </location>
</feature>
<reference evidence="2 3" key="1">
    <citation type="submission" date="2020-01" db="EMBL/GenBank/DDBJ databases">
        <title>Anaeroalcalibacter tamaniensis gen. nov., sp. nov., moderately halophilic strictly anaerobic fermenter bacterium from mud volcano of Taman peninsula.</title>
        <authorList>
            <person name="Frolova A."/>
            <person name="Merkel A.Y."/>
            <person name="Slobodkin A.I."/>
        </authorList>
    </citation>
    <scope>NUCLEOTIDE SEQUENCE [LARGE SCALE GENOMIC DNA]</scope>
    <source>
        <strain evidence="2 3">F-3ap</strain>
    </source>
</reference>
<gene>
    <name evidence="2" type="ORF">GXN74_09640</name>
</gene>
<comment type="caution">
    <text evidence="2">The sequence shown here is derived from an EMBL/GenBank/DDBJ whole genome shotgun (WGS) entry which is preliminary data.</text>
</comment>
<dbReference type="AlphaFoldDB" id="A0A7X5HWL4"/>
<protein>
    <submittedName>
        <fullName evidence="2">Uncharacterized protein</fullName>
    </submittedName>
</protein>
<evidence type="ECO:0000313" key="3">
    <source>
        <dbReference type="Proteomes" id="UP000461585"/>
    </source>
</evidence>
<evidence type="ECO:0000313" key="2">
    <source>
        <dbReference type="EMBL" id="NDL68000.1"/>
    </source>
</evidence>
<proteinExistence type="predicted"/>
<keyword evidence="1" id="KW-0175">Coiled coil</keyword>
<dbReference type="Proteomes" id="UP000461585">
    <property type="component" value="Unassembled WGS sequence"/>
</dbReference>
<dbReference type="RefSeq" id="WP_162370725.1">
    <property type="nucleotide sequence ID" value="NZ_JAAEEH010000025.1"/>
</dbReference>
<organism evidence="2 3">
    <name type="scientific">Anaerotalea alkaliphila</name>
    <dbReference type="NCBI Taxonomy" id="2662126"/>
    <lineage>
        <taxon>Bacteria</taxon>
        <taxon>Bacillati</taxon>
        <taxon>Bacillota</taxon>
        <taxon>Clostridia</taxon>
        <taxon>Eubacteriales</taxon>
        <taxon>Anaerotalea</taxon>
    </lineage>
</organism>
<accession>A0A7X5HWL4</accession>
<dbReference type="EMBL" id="JAAEEH010000025">
    <property type="protein sequence ID" value="NDL68000.1"/>
    <property type="molecule type" value="Genomic_DNA"/>
</dbReference>
<evidence type="ECO:0000256" key="1">
    <source>
        <dbReference type="SAM" id="Coils"/>
    </source>
</evidence>